<accession>A0A161HH64</accession>
<dbReference type="Proteomes" id="UP000189580">
    <property type="component" value="Chromosome c"/>
</dbReference>
<reference evidence="1 2" key="1">
    <citation type="submission" date="2016-02" db="EMBL/GenBank/DDBJ databases">
        <title>Complete genome sequence and transcriptome regulation of the pentose utilising yeast Sugiyamaella lignohabitans.</title>
        <authorList>
            <person name="Bellasio M."/>
            <person name="Peymann A."/>
            <person name="Valli M."/>
            <person name="Sipitzky M."/>
            <person name="Graf A."/>
            <person name="Sauer M."/>
            <person name="Marx H."/>
            <person name="Mattanovich D."/>
        </authorList>
    </citation>
    <scope>NUCLEOTIDE SEQUENCE [LARGE SCALE GENOMIC DNA]</scope>
    <source>
        <strain evidence="1 2">CBS 10342</strain>
    </source>
</reference>
<dbReference type="InterPro" id="IPR010371">
    <property type="entry name" value="YBR137W-like"/>
</dbReference>
<gene>
    <name evidence="1" type="ORF">AWJ20_4173</name>
</gene>
<dbReference type="InterPro" id="IPR038084">
    <property type="entry name" value="PduO/GlcC-like_sf"/>
</dbReference>
<evidence type="ECO:0000313" key="1">
    <source>
        <dbReference type="EMBL" id="ANB11367.1"/>
    </source>
</evidence>
<dbReference type="GO" id="GO:0072380">
    <property type="term" value="C:TRC complex"/>
    <property type="evidence" value="ECO:0007669"/>
    <property type="project" value="EnsemblFungi"/>
</dbReference>
<dbReference type="SUPFAM" id="SSF143744">
    <property type="entry name" value="GlcG-like"/>
    <property type="match status" value="1"/>
</dbReference>
<dbReference type="PANTHER" id="PTHR28255">
    <property type="match status" value="1"/>
</dbReference>
<dbReference type="EMBL" id="CP014500">
    <property type="protein sequence ID" value="ANB11367.1"/>
    <property type="molecule type" value="Genomic_DNA"/>
</dbReference>
<dbReference type="OrthoDB" id="2209940at2759"/>
<dbReference type="RefSeq" id="XP_018733844.1">
    <property type="nucleotide sequence ID" value="XM_018881234.1"/>
</dbReference>
<name>A0A161HH64_9ASCO</name>
<dbReference type="GeneID" id="30036276"/>
<dbReference type="GO" id="GO:0006620">
    <property type="term" value="P:post-translational protein targeting to endoplasmic reticulum membrane"/>
    <property type="evidence" value="ECO:0007669"/>
    <property type="project" value="EnsemblFungi"/>
</dbReference>
<proteinExistence type="predicted"/>
<keyword evidence="2" id="KW-1185">Reference proteome</keyword>
<dbReference type="AlphaFoldDB" id="A0A161HH64"/>
<evidence type="ECO:0008006" key="3">
    <source>
        <dbReference type="Google" id="ProtNLM"/>
    </source>
</evidence>
<dbReference type="InterPro" id="IPR005624">
    <property type="entry name" value="PduO/GlcC-like"/>
</dbReference>
<dbReference type="PIRSF" id="PIRSF008757">
    <property type="entry name" value="UCP008757"/>
    <property type="match status" value="1"/>
</dbReference>
<dbReference type="Pfam" id="PF03928">
    <property type="entry name" value="HbpS-like"/>
    <property type="match status" value="1"/>
</dbReference>
<organism evidence="1 2">
    <name type="scientific">Sugiyamaella lignohabitans</name>
    <dbReference type="NCBI Taxonomy" id="796027"/>
    <lineage>
        <taxon>Eukaryota</taxon>
        <taxon>Fungi</taxon>
        <taxon>Dikarya</taxon>
        <taxon>Ascomycota</taxon>
        <taxon>Saccharomycotina</taxon>
        <taxon>Dipodascomycetes</taxon>
        <taxon>Dipodascales</taxon>
        <taxon>Trichomonascaceae</taxon>
        <taxon>Sugiyamaella</taxon>
    </lineage>
</organism>
<dbReference type="Gene3D" id="3.30.450.150">
    <property type="entry name" value="Haem-degrading domain"/>
    <property type="match status" value="1"/>
</dbReference>
<dbReference type="KEGG" id="slb:AWJ20_4173"/>
<evidence type="ECO:0000313" key="2">
    <source>
        <dbReference type="Proteomes" id="UP000189580"/>
    </source>
</evidence>
<dbReference type="PANTHER" id="PTHR28255:SF1">
    <property type="entry name" value="UPF0303 PROTEIN YBR137W"/>
    <property type="match status" value="1"/>
</dbReference>
<sequence length="160" mass="17565">MVFTAEQLDQLREQEKETILPAFNSDVAWELGQIVRKNALKFPNSVLISITGANGLVLFQTTTRSGVTLDNQSWVERKRRVVTYFEKSSFLMGRSLEADNIGLDLFGKSDADYATHGGGFPIRVKGTDSLAGVVVVSGLKQEDDHAVAVESIKQYLATLA</sequence>
<protein>
    <recommendedName>
        <fullName evidence="3">Heme-degrading domain-containing protein</fullName>
    </recommendedName>
</protein>